<protein>
    <submittedName>
        <fullName evidence="4">Outer membrane lipid asymmetry maintenance protein MlaD</fullName>
    </submittedName>
    <submittedName>
        <fullName evidence="3">Putative phospholipid ABC transporter-binding protein MlaD</fullName>
    </submittedName>
</protein>
<dbReference type="OrthoDB" id="9788420at2"/>
<keyword evidence="5" id="KW-1185">Reference proteome</keyword>
<dbReference type="EMBL" id="LKHV01000009">
    <property type="protein sequence ID" value="KRG18121.1"/>
    <property type="molecule type" value="Genomic_DNA"/>
</dbReference>
<proteinExistence type="predicted"/>
<dbReference type="RefSeq" id="WP_057624946.1">
    <property type="nucleotide sequence ID" value="NZ_LKHV02000001.1"/>
</dbReference>
<organism evidence="3">
    <name type="scientific">Candidatus Berkiella cookevillensis</name>
    <dbReference type="NCBI Taxonomy" id="437022"/>
    <lineage>
        <taxon>Bacteria</taxon>
        <taxon>Pseudomonadati</taxon>
        <taxon>Pseudomonadota</taxon>
        <taxon>Gammaproteobacteria</taxon>
        <taxon>Candidatus Berkiellales</taxon>
        <taxon>Candidatus Berkiellaceae</taxon>
        <taxon>Candidatus Berkiella</taxon>
    </lineage>
</organism>
<sequence length="175" mass="18991">MQKRIIEITVGIFVLLGMLALLMLAVKVSGLNDIYESKGGYKITAEFTNVGGLKPRAKVSIAGVAIGRVTDIYFNKDTYNAVVTMLIDNNFDNIPEDSEASIKTSGLLGDNYISITPGMSMDEFFKEGDHIDVGNTLQAVVLEDLINKFFSSKASGLDLDKKGDSESLESEPQAQ</sequence>
<dbReference type="GO" id="GO:0005548">
    <property type="term" value="F:phospholipid transporter activity"/>
    <property type="evidence" value="ECO:0007669"/>
    <property type="project" value="TreeGrafter"/>
</dbReference>
<evidence type="ECO:0000259" key="2">
    <source>
        <dbReference type="Pfam" id="PF02470"/>
    </source>
</evidence>
<accession>A0A0Q9YEC0</accession>
<dbReference type="PANTHER" id="PTHR33371:SF4">
    <property type="entry name" value="INTERMEMBRANE PHOSPHOLIPID TRANSPORT SYSTEM BINDING PROTEIN MLAD"/>
    <property type="match status" value="1"/>
</dbReference>
<reference evidence="4" key="3">
    <citation type="submission" date="2021-06" db="EMBL/GenBank/DDBJ databases">
        <title>Genomic Description and Analysis of Intracellular Bacteria, Candidatus Berkiella cookevillensis and Candidatus Berkiella aquae.</title>
        <authorList>
            <person name="Kidane D.T."/>
            <person name="Mehari Y.T."/>
            <person name="Rice F.C."/>
            <person name="Arivett B.A."/>
            <person name="Farone A.L."/>
            <person name="Berk S.G."/>
            <person name="Farone M.B."/>
        </authorList>
    </citation>
    <scope>NUCLEOTIDE SEQUENCE</scope>
    <source>
        <strain evidence="4">CC99</strain>
    </source>
</reference>
<evidence type="ECO:0000313" key="4">
    <source>
        <dbReference type="EMBL" id="MCS5709230.1"/>
    </source>
</evidence>
<feature type="region of interest" description="Disordered" evidence="1">
    <location>
        <begin position="155"/>
        <end position="175"/>
    </location>
</feature>
<evidence type="ECO:0000313" key="5">
    <source>
        <dbReference type="Proteomes" id="UP000051494"/>
    </source>
</evidence>
<dbReference type="AlphaFoldDB" id="A0A0Q9YEC0"/>
<dbReference type="PANTHER" id="PTHR33371">
    <property type="entry name" value="INTERMEMBRANE PHOSPHOLIPID TRANSPORT SYSTEM BINDING PROTEIN MLAD-RELATED"/>
    <property type="match status" value="1"/>
</dbReference>
<name>A0A0Q9YEC0_9GAMM</name>
<dbReference type="InterPro" id="IPR003399">
    <property type="entry name" value="Mce/MlaD"/>
</dbReference>
<reference evidence="4" key="2">
    <citation type="journal article" date="2016" name="Genome Announc.">
        <title>Draft Genome Sequences of Two Novel Amoeba-Resistant Intranuclear Bacteria, 'Candidatus Berkiella cookevillensis' and 'Candidatus Berkiella aquae'.</title>
        <authorList>
            <person name="Mehari Y.T."/>
            <person name="Arivett B.A."/>
            <person name="Farone A.L."/>
            <person name="Gunderson J.H."/>
            <person name="Farone M.B."/>
        </authorList>
    </citation>
    <scope>NUCLEOTIDE SEQUENCE</scope>
    <source>
        <strain evidence="4">CC99</strain>
    </source>
</reference>
<reference evidence="3" key="1">
    <citation type="submission" date="2015-09" db="EMBL/GenBank/DDBJ databases">
        <title>Draft Genome Sequences of Two Novel Amoeba-resistant Intranuclear Bacteria, Candidatus Berkiella cookevillensis and Candidatus Berkiella aquae.</title>
        <authorList>
            <person name="Mehari Y.T."/>
            <person name="Arivett B.A."/>
            <person name="Farone A.L."/>
            <person name="Gunderson J.H."/>
            <person name="Farone M.B."/>
        </authorList>
    </citation>
    <scope>NUCLEOTIDE SEQUENCE [LARGE SCALE GENOMIC DNA]</scope>
    <source>
        <strain evidence="3">CC99</strain>
    </source>
</reference>
<dbReference type="InterPro" id="IPR030970">
    <property type="entry name" value="ABC_MlaD"/>
</dbReference>
<comment type="caution">
    <text evidence="3">The sequence shown here is derived from an EMBL/GenBank/DDBJ whole genome shotgun (WGS) entry which is preliminary data.</text>
</comment>
<gene>
    <name evidence="3" type="primary">mlaD</name>
    <name evidence="4" type="ORF">CC99x_009965</name>
    <name evidence="3" type="ORF">CC99x_01833</name>
</gene>
<evidence type="ECO:0000256" key="1">
    <source>
        <dbReference type="SAM" id="MobiDB-lite"/>
    </source>
</evidence>
<dbReference type="STRING" id="437022.CC99x_01833"/>
<dbReference type="Proteomes" id="UP000051494">
    <property type="component" value="Unassembled WGS sequence"/>
</dbReference>
<feature type="domain" description="Mce/MlaD" evidence="2">
    <location>
        <begin position="40"/>
        <end position="118"/>
    </location>
</feature>
<dbReference type="Pfam" id="PF02470">
    <property type="entry name" value="MlaD"/>
    <property type="match status" value="1"/>
</dbReference>
<dbReference type="GO" id="GO:0005543">
    <property type="term" value="F:phospholipid binding"/>
    <property type="evidence" value="ECO:0007669"/>
    <property type="project" value="TreeGrafter"/>
</dbReference>
<dbReference type="InterPro" id="IPR052336">
    <property type="entry name" value="MlaD_Phospholipid_Transporter"/>
</dbReference>
<dbReference type="EMBL" id="LKHV02000001">
    <property type="protein sequence ID" value="MCS5709230.1"/>
    <property type="molecule type" value="Genomic_DNA"/>
</dbReference>
<dbReference type="NCBIfam" id="TIGR04430">
    <property type="entry name" value="OM_asym_MlaD"/>
    <property type="match status" value="1"/>
</dbReference>
<evidence type="ECO:0000313" key="3">
    <source>
        <dbReference type="EMBL" id="KRG18121.1"/>
    </source>
</evidence>